<dbReference type="GO" id="GO:0046872">
    <property type="term" value="F:metal ion binding"/>
    <property type="evidence" value="ECO:0007669"/>
    <property type="project" value="InterPro"/>
</dbReference>
<feature type="domain" description="Mycothiol-dependent maleylpyruvate isomerase metal-binding" evidence="1">
    <location>
        <begin position="13"/>
        <end position="139"/>
    </location>
</feature>
<dbReference type="Gene3D" id="1.20.120.450">
    <property type="entry name" value="dinb family like domain"/>
    <property type="match status" value="1"/>
</dbReference>
<dbReference type="InterPro" id="IPR017520">
    <property type="entry name" value="CHP03086"/>
</dbReference>
<organism evidence="2 3">
    <name type="scientific">Mycolicibacterium bacteremicum</name>
    <name type="common">Mycobacterium bacteremicum</name>
    <dbReference type="NCBI Taxonomy" id="564198"/>
    <lineage>
        <taxon>Bacteria</taxon>
        <taxon>Bacillati</taxon>
        <taxon>Actinomycetota</taxon>
        <taxon>Actinomycetes</taxon>
        <taxon>Mycobacteriales</taxon>
        <taxon>Mycobacteriaceae</taxon>
        <taxon>Mycolicibacterium</taxon>
    </lineage>
</organism>
<dbReference type="EMBL" id="MVHJ01000010">
    <property type="protein sequence ID" value="ORA04364.1"/>
    <property type="molecule type" value="Genomic_DNA"/>
</dbReference>
<reference evidence="2 3" key="1">
    <citation type="submission" date="2017-02" db="EMBL/GenBank/DDBJ databases">
        <title>The new phylogeny of genus Mycobacterium.</title>
        <authorList>
            <person name="Tortoli E."/>
            <person name="Trovato A."/>
            <person name="Cirillo D.M."/>
        </authorList>
    </citation>
    <scope>NUCLEOTIDE SEQUENCE [LARGE SCALE GENOMIC DNA]</scope>
    <source>
        <strain evidence="2 3">DSM 45578</strain>
    </source>
</reference>
<dbReference type="STRING" id="564198.BST17_13810"/>
<dbReference type="InterPro" id="IPR024344">
    <property type="entry name" value="MDMPI_metal-binding"/>
</dbReference>
<dbReference type="NCBIfam" id="TIGR03086">
    <property type="entry name" value="TIGR03086 family metal-binding protein"/>
    <property type="match status" value="1"/>
</dbReference>
<dbReference type="RefSeq" id="WP_083058849.1">
    <property type="nucleotide sequence ID" value="NZ_JACKVM010000008.1"/>
</dbReference>
<dbReference type="Pfam" id="PF11716">
    <property type="entry name" value="MDMPI_N"/>
    <property type="match status" value="1"/>
</dbReference>
<dbReference type="AlphaFoldDB" id="A0A1W9YWC7"/>
<keyword evidence="3" id="KW-1185">Reference proteome</keyword>
<evidence type="ECO:0000313" key="3">
    <source>
        <dbReference type="Proteomes" id="UP000192366"/>
    </source>
</evidence>
<dbReference type="OrthoDB" id="5185819at2"/>
<gene>
    <name evidence="2" type="ORF">BST17_13810</name>
</gene>
<dbReference type="Proteomes" id="UP000192366">
    <property type="component" value="Unassembled WGS sequence"/>
</dbReference>
<comment type="caution">
    <text evidence="2">The sequence shown here is derived from an EMBL/GenBank/DDBJ whole genome shotgun (WGS) entry which is preliminary data.</text>
</comment>
<evidence type="ECO:0000259" key="1">
    <source>
        <dbReference type="Pfam" id="PF11716"/>
    </source>
</evidence>
<dbReference type="NCBIfam" id="TIGR03083">
    <property type="entry name" value="maleylpyruvate isomerase family mycothiol-dependent enzyme"/>
    <property type="match status" value="1"/>
</dbReference>
<proteinExistence type="predicted"/>
<dbReference type="SUPFAM" id="SSF109854">
    <property type="entry name" value="DinB/YfiT-like putative metalloenzymes"/>
    <property type="match status" value="1"/>
</dbReference>
<dbReference type="InterPro" id="IPR017517">
    <property type="entry name" value="Maleyloyr_isom"/>
</dbReference>
<name>A0A1W9YWC7_MYCBA</name>
<evidence type="ECO:0000313" key="2">
    <source>
        <dbReference type="EMBL" id="ORA04364.1"/>
    </source>
</evidence>
<dbReference type="InterPro" id="IPR034660">
    <property type="entry name" value="DinB/YfiT-like"/>
</dbReference>
<protein>
    <submittedName>
        <fullName evidence="2">TIGR03086 family protein</fullName>
    </submittedName>
</protein>
<sequence>MHMLTIYPAFHRAAVLQSIAIVDTVEGTDLGNATPCAGWDLADLLAHMTVQHRGFAASARGAGADQGVWDPATVADAVRADPAGSYRSAAGDALDAFGAPGIADVVFALPEFGAQATVPGSVAMSMHFVDYLVHGWDVAVSVGVPFAPSADLVAAALPIVRSIPDDASRNDAGAPFGPARPGGGWGDLDEVLRLLGRDPQWRAPA</sequence>
<accession>A0A1W9YWC7</accession>